<evidence type="ECO:0000256" key="7">
    <source>
        <dbReference type="RuleBase" id="RU000394"/>
    </source>
</evidence>
<dbReference type="PROSITE" id="PS00411">
    <property type="entry name" value="KINESIN_MOTOR_1"/>
    <property type="match status" value="1"/>
</dbReference>
<feature type="coiled-coil region" evidence="8">
    <location>
        <begin position="350"/>
        <end position="384"/>
    </location>
</feature>
<comment type="similarity">
    <text evidence="6 7">Belongs to the TRAFAC class myosin-kinesin ATPase superfamily. Kinesin family.</text>
</comment>
<gene>
    <name evidence="10" type="ORF">TrST_g54</name>
</gene>
<keyword evidence="2" id="KW-0963">Cytoplasm</keyword>
<evidence type="ECO:0000256" key="3">
    <source>
        <dbReference type="ARBA" id="ARBA00022741"/>
    </source>
</evidence>
<evidence type="ECO:0000256" key="5">
    <source>
        <dbReference type="ARBA" id="ARBA00023054"/>
    </source>
</evidence>
<feature type="coiled-coil region" evidence="8">
    <location>
        <begin position="503"/>
        <end position="602"/>
    </location>
</feature>
<dbReference type="GO" id="GO:0005524">
    <property type="term" value="F:ATP binding"/>
    <property type="evidence" value="ECO:0007669"/>
    <property type="project" value="UniProtKB-UniRule"/>
</dbReference>
<evidence type="ECO:0000313" key="10">
    <source>
        <dbReference type="EMBL" id="GMH87896.1"/>
    </source>
</evidence>
<dbReference type="CDD" id="cd00106">
    <property type="entry name" value="KISc"/>
    <property type="match status" value="1"/>
</dbReference>
<keyword evidence="7" id="KW-0493">Microtubule</keyword>
<name>A0A9W7BBG1_9STRA</name>
<dbReference type="GO" id="GO:0007018">
    <property type="term" value="P:microtubule-based movement"/>
    <property type="evidence" value="ECO:0007669"/>
    <property type="project" value="InterPro"/>
</dbReference>
<dbReference type="InterPro" id="IPR019821">
    <property type="entry name" value="Kinesin_motor_CS"/>
</dbReference>
<dbReference type="GO" id="GO:0008017">
    <property type="term" value="F:microtubule binding"/>
    <property type="evidence" value="ECO:0007669"/>
    <property type="project" value="InterPro"/>
</dbReference>
<evidence type="ECO:0000313" key="11">
    <source>
        <dbReference type="Proteomes" id="UP001165085"/>
    </source>
</evidence>
<dbReference type="GO" id="GO:0007052">
    <property type="term" value="P:mitotic spindle organization"/>
    <property type="evidence" value="ECO:0007669"/>
    <property type="project" value="TreeGrafter"/>
</dbReference>
<dbReference type="PANTHER" id="PTHR47969:SF15">
    <property type="entry name" value="CHROMOSOME-ASSOCIATED KINESIN KIF4A-RELATED"/>
    <property type="match status" value="1"/>
</dbReference>
<evidence type="ECO:0000256" key="2">
    <source>
        <dbReference type="ARBA" id="ARBA00022490"/>
    </source>
</evidence>
<dbReference type="Gene3D" id="3.40.850.10">
    <property type="entry name" value="Kinesin motor domain"/>
    <property type="match status" value="1"/>
</dbReference>
<dbReference type="InterPro" id="IPR036961">
    <property type="entry name" value="Kinesin_motor_dom_sf"/>
</dbReference>
<dbReference type="PRINTS" id="PR00380">
    <property type="entry name" value="KINESINHEAVY"/>
</dbReference>
<dbReference type="SMART" id="SM00129">
    <property type="entry name" value="KISc"/>
    <property type="match status" value="1"/>
</dbReference>
<comment type="subcellular location">
    <subcellularLocation>
        <location evidence="1">Cytoplasm</location>
    </subcellularLocation>
</comment>
<proteinExistence type="inferred from homology"/>
<dbReference type="GO" id="GO:0005875">
    <property type="term" value="C:microtubule associated complex"/>
    <property type="evidence" value="ECO:0007669"/>
    <property type="project" value="TreeGrafter"/>
</dbReference>
<dbReference type="GO" id="GO:0003777">
    <property type="term" value="F:microtubule motor activity"/>
    <property type="evidence" value="ECO:0007669"/>
    <property type="project" value="InterPro"/>
</dbReference>
<feature type="binding site" evidence="6">
    <location>
        <begin position="91"/>
        <end position="98"/>
    </location>
    <ligand>
        <name>ATP</name>
        <dbReference type="ChEBI" id="CHEBI:30616"/>
    </ligand>
</feature>
<dbReference type="PROSITE" id="PS50067">
    <property type="entry name" value="KINESIN_MOTOR_2"/>
    <property type="match status" value="1"/>
</dbReference>
<dbReference type="InterPro" id="IPR001752">
    <property type="entry name" value="Kinesin_motor_dom"/>
</dbReference>
<evidence type="ECO:0000256" key="4">
    <source>
        <dbReference type="ARBA" id="ARBA00022840"/>
    </source>
</evidence>
<dbReference type="OrthoDB" id="3176171at2759"/>
<sequence>MVATGVKVAVRCRPMSKREEQLGSKTCLEILPEKAQVKIMDLKNENDDLKLFTFDHAYGSESVQPQVYTDLGSPLLERALDGINGTIFAYGQTGSGKTWTMMGIESDPGLIPQLNMDLFKRADEIKQGESKEGGDCTVTVDFMLTASYIEIYNEVIMDLLNPGGKKLDIRESPEKGVYVQGVCEVVCQSSSDIMKLVKQGGAVRRVAATQMNQESSRSHSCFTIKMEKRTLEKTDEKTKTTMLTSKINLVDLAGSERASKTEATGSTLKEGAAINKSLMALGTVINALGEIAKGKSVHIPYRDSKLTRLLQESLGGNSSTLMIAALSPADYNHSETLGTLNYAKRVKLVENKVEKNEDVKEKEIRQLKEEIEALRAQLQKGGSVGGSGGAIVDSEETARKIKELEEGKNLEWEEKQRLSRELEEERAKNMNVAIGSVIDGVKEEKMKAMKRIKKLQHDKKKNDEKSKKVKDLYHTLKSDLEGGMSKYKEMQVVFDGLGDGDEKDSVEEKMAELLDSVERKRTKLIEAKAALSELKKKNEKIDEELIEVRAELVTVAGVLSQNDDLRKKIEEEERAKFDALKDELLGEERAKIEEEKEKIKAQHKGNRLELIKKMGKLKVEINKEKSGKEVFLQNQVDMLEGDKVKMRAEIDKLKEEIDSKDDKIAEAEVQVDEQAEELQALREEIDRLRKQGEGTREELSNSLKRESEWLDNDGVEDGEENKLVSLLMEGFNKEREGMKAKNDELKTLLRQALVDVLYLNKRVAVLEGRGEG</sequence>
<feature type="coiled-coil region" evidence="8">
    <location>
        <begin position="636"/>
        <end position="698"/>
    </location>
</feature>
<dbReference type="Pfam" id="PF00225">
    <property type="entry name" value="Kinesin"/>
    <property type="match status" value="1"/>
</dbReference>
<dbReference type="PANTHER" id="PTHR47969">
    <property type="entry name" value="CHROMOSOME-ASSOCIATED KINESIN KIF4A-RELATED"/>
    <property type="match status" value="1"/>
</dbReference>
<keyword evidence="5 8" id="KW-0175">Coiled coil</keyword>
<comment type="caution">
    <text evidence="10">The sequence shown here is derived from an EMBL/GenBank/DDBJ whole genome shotgun (WGS) entry which is preliminary data.</text>
</comment>
<accession>A0A9W7BBG1</accession>
<keyword evidence="11" id="KW-1185">Reference proteome</keyword>
<dbReference type="SUPFAM" id="SSF52540">
    <property type="entry name" value="P-loop containing nucleoside triphosphate hydrolases"/>
    <property type="match status" value="1"/>
</dbReference>
<keyword evidence="3 6" id="KW-0547">Nucleotide-binding</keyword>
<dbReference type="GO" id="GO:0051231">
    <property type="term" value="P:spindle elongation"/>
    <property type="evidence" value="ECO:0007669"/>
    <property type="project" value="TreeGrafter"/>
</dbReference>
<dbReference type="EMBL" id="BRXY01000334">
    <property type="protein sequence ID" value="GMH87896.1"/>
    <property type="molecule type" value="Genomic_DNA"/>
</dbReference>
<dbReference type="GO" id="GO:0005737">
    <property type="term" value="C:cytoplasm"/>
    <property type="evidence" value="ECO:0007669"/>
    <property type="project" value="UniProtKB-SubCell"/>
</dbReference>
<evidence type="ECO:0000256" key="1">
    <source>
        <dbReference type="ARBA" id="ARBA00004496"/>
    </source>
</evidence>
<evidence type="ECO:0000256" key="8">
    <source>
        <dbReference type="SAM" id="Coils"/>
    </source>
</evidence>
<dbReference type="GO" id="GO:0005874">
    <property type="term" value="C:microtubule"/>
    <property type="evidence" value="ECO:0007669"/>
    <property type="project" value="UniProtKB-KW"/>
</dbReference>
<evidence type="ECO:0000259" key="9">
    <source>
        <dbReference type="PROSITE" id="PS50067"/>
    </source>
</evidence>
<protein>
    <recommendedName>
        <fullName evidence="7">Kinesin-like protein</fullName>
    </recommendedName>
</protein>
<evidence type="ECO:0000256" key="6">
    <source>
        <dbReference type="PROSITE-ProRule" id="PRU00283"/>
    </source>
</evidence>
<keyword evidence="6 7" id="KW-0505">Motor protein</keyword>
<dbReference type="InterPro" id="IPR027640">
    <property type="entry name" value="Kinesin-like_fam"/>
</dbReference>
<dbReference type="Proteomes" id="UP001165085">
    <property type="component" value="Unassembled WGS sequence"/>
</dbReference>
<reference evidence="11" key="1">
    <citation type="journal article" date="2023" name="Commun. Biol.">
        <title>Genome analysis of Parmales, the sister group of diatoms, reveals the evolutionary specialization of diatoms from phago-mixotrophs to photoautotrophs.</title>
        <authorList>
            <person name="Ban H."/>
            <person name="Sato S."/>
            <person name="Yoshikawa S."/>
            <person name="Yamada K."/>
            <person name="Nakamura Y."/>
            <person name="Ichinomiya M."/>
            <person name="Sato N."/>
            <person name="Blanc-Mathieu R."/>
            <person name="Endo H."/>
            <person name="Kuwata A."/>
            <person name="Ogata H."/>
        </authorList>
    </citation>
    <scope>NUCLEOTIDE SEQUENCE [LARGE SCALE GENOMIC DNA]</scope>
    <source>
        <strain evidence="11">NIES 3701</strain>
    </source>
</reference>
<dbReference type="InterPro" id="IPR027417">
    <property type="entry name" value="P-loop_NTPase"/>
</dbReference>
<keyword evidence="4 6" id="KW-0067">ATP-binding</keyword>
<dbReference type="AlphaFoldDB" id="A0A9W7BBG1"/>
<dbReference type="FunFam" id="3.40.850.10:FF:000082">
    <property type="entry name" value="OSM3-like kinesin"/>
    <property type="match status" value="1"/>
</dbReference>
<organism evidence="10 11">
    <name type="scientific">Triparma strigata</name>
    <dbReference type="NCBI Taxonomy" id="1606541"/>
    <lineage>
        <taxon>Eukaryota</taxon>
        <taxon>Sar</taxon>
        <taxon>Stramenopiles</taxon>
        <taxon>Ochrophyta</taxon>
        <taxon>Bolidophyceae</taxon>
        <taxon>Parmales</taxon>
        <taxon>Triparmaceae</taxon>
        <taxon>Triparma</taxon>
    </lineage>
</organism>
<feature type="domain" description="Kinesin motor" evidence="9">
    <location>
        <begin position="5"/>
        <end position="349"/>
    </location>
</feature>